<protein>
    <recommendedName>
        <fullName evidence="4">LITAF domain-containing protein</fullName>
    </recommendedName>
</protein>
<feature type="compositionally biased region" description="Pro residues" evidence="1">
    <location>
        <begin position="281"/>
        <end position="290"/>
    </location>
</feature>
<feature type="region of interest" description="Disordered" evidence="1">
    <location>
        <begin position="266"/>
        <end position="295"/>
    </location>
</feature>
<keyword evidence="3" id="KW-1185">Reference proteome</keyword>
<sequence length="450" mass="50004">MAGQVPLENLRRRRRVVTCPACHQTARTMRIREPYRNADVFIMLWLGILLFPIYEHFRGPGGAWVTHYCSRCGIRLVVYASGPRRHYIHATETTLLQQPPPSASFGASSSSSNGMPKQQQQQQQRQGQESKRPYITPCPSPLGPPNPVDTSFITNHTRRYQHLRSTTILHIDVDPTDGLPSAIWRNAARTQKLHRIDRLNGYGGPNGGAFHARFLWPGKFEASECIPLRWAFGRSCLSVVDARDDRCVGAAQLAQQSWDTVIYLPQQHSNSSPSSSSSTSSPPPPPPPPLHAATPHIEHPRLFQAYDCRVGQDRQVFARQCPQFFVPGPHGSTLLWTVRRIVCTAAAADDDVDVEEEAARLPHGRPALRLVLLDAYDRLVAANDGAWTTRKTSPSSEASASGGPRRDVLRVYAPADDHGGLVGAVVTSYAVLCAQLTRRMQWNDILRNED</sequence>
<dbReference type="OrthoDB" id="4728778at2759"/>
<gene>
    <name evidence="2" type="ORF">JDV02_004712</name>
</gene>
<reference evidence="2" key="1">
    <citation type="submission" date="2021-11" db="EMBL/GenBank/DDBJ databases">
        <title>Purpureocillium_takamizusanense_genome.</title>
        <authorList>
            <person name="Nguyen N.-H."/>
        </authorList>
    </citation>
    <scope>NUCLEOTIDE SEQUENCE</scope>
    <source>
        <strain evidence="2">PT3</strain>
    </source>
</reference>
<feature type="compositionally biased region" description="Low complexity" evidence="1">
    <location>
        <begin position="103"/>
        <end position="127"/>
    </location>
</feature>
<evidence type="ECO:0000313" key="3">
    <source>
        <dbReference type="Proteomes" id="UP000829364"/>
    </source>
</evidence>
<dbReference type="Proteomes" id="UP000829364">
    <property type="component" value="Chromosome 4"/>
</dbReference>
<proteinExistence type="predicted"/>
<accession>A0A9Q8QD05</accession>
<dbReference type="KEGG" id="ptkz:JDV02_004712"/>
<feature type="compositionally biased region" description="Pro residues" evidence="1">
    <location>
        <begin position="136"/>
        <end position="147"/>
    </location>
</feature>
<evidence type="ECO:0008006" key="4">
    <source>
        <dbReference type="Google" id="ProtNLM"/>
    </source>
</evidence>
<name>A0A9Q8QD05_9HYPO</name>
<dbReference type="GeneID" id="72066664"/>
<dbReference type="EMBL" id="CP086357">
    <property type="protein sequence ID" value="UNI18444.1"/>
    <property type="molecule type" value="Genomic_DNA"/>
</dbReference>
<feature type="region of interest" description="Disordered" evidence="1">
    <location>
        <begin position="92"/>
        <end position="151"/>
    </location>
</feature>
<dbReference type="AlphaFoldDB" id="A0A9Q8QD05"/>
<evidence type="ECO:0000313" key="2">
    <source>
        <dbReference type="EMBL" id="UNI18444.1"/>
    </source>
</evidence>
<evidence type="ECO:0000256" key="1">
    <source>
        <dbReference type="SAM" id="MobiDB-lite"/>
    </source>
</evidence>
<dbReference type="RefSeq" id="XP_047841925.1">
    <property type="nucleotide sequence ID" value="XM_047985945.1"/>
</dbReference>
<organism evidence="2 3">
    <name type="scientific">Purpureocillium takamizusanense</name>
    <dbReference type="NCBI Taxonomy" id="2060973"/>
    <lineage>
        <taxon>Eukaryota</taxon>
        <taxon>Fungi</taxon>
        <taxon>Dikarya</taxon>
        <taxon>Ascomycota</taxon>
        <taxon>Pezizomycotina</taxon>
        <taxon>Sordariomycetes</taxon>
        <taxon>Hypocreomycetidae</taxon>
        <taxon>Hypocreales</taxon>
        <taxon>Ophiocordycipitaceae</taxon>
        <taxon>Purpureocillium</taxon>
    </lineage>
</organism>
<feature type="compositionally biased region" description="Low complexity" evidence="1">
    <location>
        <begin position="271"/>
        <end position="280"/>
    </location>
</feature>